<feature type="zinc finger region" description="C3H1-type" evidence="5">
    <location>
        <begin position="541"/>
        <end position="569"/>
    </location>
</feature>
<feature type="zinc finger region" description="C3H1-type" evidence="5">
    <location>
        <begin position="587"/>
        <end position="615"/>
    </location>
</feature>
<keyword evidence="1 5" id="KW-0479">Metal-binding</keyword>
<dbReference type="Gene3D" id="4.10.1000.10">
    <property type="entry name" value="Zinc finger, CCCH-type"/>
    <property type="match status" value="3"/>
</dbReference>
<feature type="compositionally biased region" description="Low complexity" evidence="6">
    <location>
        <begin position="216"/>
        <end position="230"/>
    </location>
</feature>
<feature type="compositionally biased region" description="Low complexity" evidence="6">
    <location>
        <begin position="696"/>
        <end position="706"/>
    </location>
</feature>
<reference evidence="8" key="1">
    <citation type="submission" date="2022-05" db="EMBL/GenBank/DDBJ databases">
        <title>The Musa troglodytarum L. genome provides insights into the mechanism of non-climacteric behaviour and enrichment of carotenoids.</title>
        <authorList>
            <person name="Wang J."/>
        </authorList>
    </citation>
    <scope>NUCLEOTIDE SEQUENCE</scope>
    <source>
        <tissue evidence="8">Leaf</tissue>
    </source>
</reference>
<dbReference type="PANTHER" id="PTHR12506:SF41">
    <property type="entry name" value="ZINC FINGER CCCH DOMAIN-CONTAINING PROTEIN 58"/>
    <property type="match status" value="1"/>
</dbReference>
<evidence type="ECO:0000313" key="8">
    <source>
        <dbReference type="EMBL" id="URE24228.1"/>
    </source>
</evidence>
<feature type="compositionally biased region" description="Basic and acidic residues" evidence="6">
    <location>
        <begin position="162"/>
        <end position="172"/>
    </location>
</feature>
<evidence type="ECO:0000313" key="9">
    <source>
        <dbReference type="Proteomes" id="UP001055439"/>
    </source>
</evidence>
<dbReference type="Proteomes" id="UP001055439">
    <property type="component" value="Chromosome 8"/>
</dbReference>
<dbReference type="GO" id="GO:0008270">
    <property type="term" value="F:zinc ion binding"/>
    <property type="evidence" value="ECO:0007669"/>
    <property type="project" value="UniProtKB-KW"/>
</dbReference>
<feature type="compositionally biased region" description="Low complexity" evidence="6">
    <location>
        <begin position="673"/>
        <end position="686"/>
    </location>
</feature>
<dbReference type="InterPro" id="IPR050974">
    <property type="entry name" value="Plant_ZF_CCCH"/>
</dbReference>
<gene>
    <name evidence="8" type="ORF">MUK42_06798</name>
</gene>
<evidence type="ECO:0000256" key="5">
    <source>
        <dbReference type="PROSITE-ProRule" id="PRU00723"/>
    </source>
</evidence>
<accession>A0A9E7H6N3</accession>
<dbReference type="PANTHER" id="PTHR12506">
    <property type="entry name" value="PROTEIN PHOSPHATASE RELATED"/>
    <property type="match status" value="1"/>
</dbReference>
<feature type="region of interest" description="Disordered" evidence="6">
    <location>
        <begin position="644"/>
        <end position="717"/>
    </location>
</feature>
<dbReference type="AlphaFoldDB" id="A0A9E7H6N3"/>
<evidence type="ECO:0000259" key="7">
    <source>
        <dbReference type="PROSITE" id="PS50103"/>
    </source>
</evidence>
<dbReference type="SUPFAM" id="SSF90229">
    <property type="entry name" value="CCCH zinc finger"/>
    <property type="match status" value="5"/>
</dbReference>
<feature type="compositionally biased region" description="Basic and acidic residues" evidence="6">
    <location>
        <begin position="110"/>
        <end position="121"/>
    </location>
</feature>
<sequence>MPSPANLSRRFRGPSYDDYDPATYGRVKLWSVDLDYHASRVRIRTRWGSSGLSDDRNTLASRQKHMPATLPSHRRTSTADTPPPRLVRSDPLFARNQRRSMEFGISVDACPRDNTRPHGDASVDDATNLRSPSNPSLRDPRHCGSHTQSITACNSKPGPRAQRAERESTEKGARRKSSRRSRNSSDRHRNRSLRWAPVAGTPLDRSIGYRSGTFQSPSPTSAPTPAAVAAAGDPGQWIGTDATPPRVAPAPILTPASKVESMWRLGLGGGGDAHYPERPGEPDCAYYMRTGTCSYGEKCRYNHPRDRGAVRLTGAGRTGAVEYPERVGQPVCEYYMRTGSCKFGSSCKYDHPRQGGGSAQPVSLNYYGYPLRPGEKECGYYMKTGQCKFGATCKFHHPQPGGVSVPSASAPAFYPSVQHPSVPSSHQYPPYAGWQVARPSVMPGSYMQGSYAPMLLSHGVVPVQGWNPYPMSSFVALHTSQASVNPVVSPAGQQTIQAEPIYGLENQASSINPALPVPQMPSLSPAGPSSTNQRGNIFPERPGQPECQFFMKTGDCKFGAKCKYHHPPGRRMPTTNVVLNVLGLPLRPGAQPCTYYMQHGLCKFGQTCKFDHPVATISYSPSASSLSDMPVAPYPIGSTVATLAPSSSSSELQPELISTKEHFSSRMPPENRSSSSIGSIFSTGGFLPHSFIQPQTSTSRSRSSSSPVPGNDISGSR</sequence>
<keyword evidence="4" id="KW-0238">DNA-binding</keyword>
<evidence type="ECO:0000256" key="6">
    <source>
        <dbReference type="SAM" id="MobiDB-lite"/>
    </source>
</evidence>
<dbReference type="PROSITE" id="PS50103">
    <property type="entry name" value="ZF_C3H1"/>
    <property type="match status" value="5"/>
</dbReference>
<evidence type="ECO:0000256" key="4">
    <source>
        <dbReference type="ARBA" id="ARBA00023125"/>
    </source>
</evidence>
<feature type="domain" description="C3H1-type" evidence="7">
    <location>
        <begin position="278"/>
        <end position="306"/>
    </location>
</feature>
<protein>
    <submittedName>
        <fullName evidence="8">Zinc finger CCCH domain-containing protein 6</fullName>
    </submittedName>
</protein>
<evidence type="ECO:0000256" key="2">
    <source>
        <dbReference type="ARBA" id="ARBA00022771"/>
    </source>
</evidence>
<dbReference type="SMART" id="SM00356">
    <property type="entry name" value="ZnF_C3H1"/>
    <property type="match status" value="5"/>
</dbReference>
<proteinExistence type="predicted"/>
<feature type="region of interest" description="Disordered" evidence="6">
    <location>
        <begin position="65"/>
        <end position="230"/>
    </location>
</feature>
<feature type="domain" description="C3H1-type" evidence="7">
    <location>
        <begin position="326"/>
        <end position="354"/>
    </location>
</feature>
<organism evidence="8 9">
    <name type="scientific">Musa troglodytarum</name>
    <name type="common">fe'i banana</name>
    <dbReference type="NCBI Taxonomy" id="320322"/>
    <lineage>
        <taxon>Eukaryota</taxon>
        <taxon>Viridiplantae</taxon>
        <taxon>Streptophyta</taxon>
        <taxon>Embryophyta</taxon>
        <taxon>Tracheophyta</taxon>
        <taxon>Spermatophyta</taxon>
        <taxon>Magnoliopsida</taxon>
        <taxon>Liliopsida</taxon>
        <taxon>Zingiberales</taxon>
        <taxon>Musaceae</taxon>
        <taxon>Musa</taxon>
    </lineage>
</organism>
<feature type="zinc finger region" description="C3H1-type" evidence="5">
    <location>
        <begin position="326"/>
        <end position="354"/>
    </location>
</feature>
<feature type="domain" description="C3H1-type" evidence="7">
    <location>
        <begin position="541"/>
        <end position="569"/>
    </location>
</feature>
<name>A0A9E7H6N3_9LILI</name>
<feature type="compositionally biased region" description="Basic residues" evidence="6">
    <location>
        <begin position="173"/>
        <end position="192"/>
    </location>
</feature>
<keyword evidence="2 5" id="KW-0863">Zinc-finger</keyword>
<dbReference type="InterPro" id="IPR036855">
    <property type="entry name" value="Znf_CCCH_sf"/>
</dbReference>
<dbReference type="OrthoDB" id="411372at2759"/>
<feature type="region of interest" description="Disordered" evidence="6">
    <location>
        <begin position="513"/>
        <end position="539"/>
    </location>
</feature>
<feature type="zinc finger region" description="C3H1-type" evidence="5">
    <location>
        <begin position="278"/>
        <end position="306"/>
    </location>
</feature>
<dbReference type="Pfam" id="PF00642">
    <property type="entry name" value="zf-CCCH"/>
    <property type="match status" value="5"/>
</dbReference>
<feature type="domain" description="C3H1-type" evidence="7">
    <location>
        <begin position="372"/>
        <end position="400"/>
    </location>
</feature>
<keyword evidence="9" id="KW-1185">Reference proteome</keyword>
<feature type="compositionally biased region" description="Polar residues" evidence="6">
    <location>
        <begin position="145"/>
        <end position="154"/>
    </location>
</feature>
<evidence type="ECO:0000256" key="1">
    <source>
        <dbReference type="ARBA" id="ARBA00022723"/>
    </source>
</evidence>
<dbReference type="EMBL" id="CP097510">
    <property type="protein sequence ID" value="URE24228.1"/>
    <property type="molecule type" value="Genomic_DNA"/>
</dbReference>
<feature type="domain" description="C3H1-type" evidence="7">
    <location>
        <begin position="587"/>
        <end position="615"/>
    </location>
</feature>
<feature type="zinc finger region" description="C3H1-type" evidence="5">
    <location>
        <begin position="372"/>
        <end position="400"/>
    </location>
</feature>
<evidence type="ECO:0000256" key="3">
    <source>
        <dbReference type="ARBA" id="ARBA00022833"/>
    </source>
</evidence>
<dbReference type="InterPro" id="IPR000571">
    <property type="entry name" value="Znf_CCCH"/>
</dbReference>
<dbReference type="GO" id="GO:0003677">
    <property type="term" value="F:DNA binding"/>
    <property type="evidence" value="ECO:0007669"/>
    <property type="project" value="UniProtKB-KW"/>
</dbReference>
<keyword evidence="3 5" id="KW-0862">Zinc</keyword>
<dbReference type="GO" id="GO:0003729">
    <property type="term" value="F:mRNA binding"/>
    <property type="evidence" value="ECO:0007669"/>
    <property type="project" value="TreeGrafter"/>
</dbReference>